<feature type="domain" description="GST C-terminal" evidence="4">
    <location>
        <begin position="100"/>
        <end position="224"/>
    </location>
</feature>
<evidence type="ECO:0000313" key="5">
    <source>
        <dbReference type="EMBL" id="KAK4506482.1"/>
    </source>
</evidence>
<evidence type="ECO:0000259" key="4">
    <source>
        <dbReference type="PROSITE" id="PS50405"/>
    </source>
</evidence>
<keyword evidence="2" id="KW-0812">Transmembrane</keyword>
<proteinExistence type="inferred from homology"/>
<dbReference type="CDD" id="cd03057">
    <property type="entry name" value="GST_N_Beta"/>
    <property type="match status" value="1"/>
</dbReference>
<dbReference type="InterPro" id="IPR004045">
    <property type="entry name" value="Glutathione_S-Trfase_N"/>
</dbReference>
<dbReference type="InterPro" id="IPR040079">
    <property type="entry name" value="Glutathione_S-Trfase"/>
</dbReference>
<dbReference type="InterPro" id="IPR036282">
    <property type="entry name" value="Glutathione-S-Trfase_C_sf"/>
</dbReference>
<evidence type="ECO:0000259" key="3">
    <source>
        <dbReference type="PROSITE" id="PS50404"/>
    </source>
</evidence>
<dbReference type="Gene3D" id="3.40.30.10">
    <property type="entry name" value="Glutaredoxin"/>
    <property type="match status" value="1"/>
</dbReference>
<dbReference type="EMBL" id="JAXOVC010000001">
    <property type="protein sequence ID" value="KAK4506482.1"/>
    <property type="molecule type" value="Genomic_DNA"/>
</dbReference>
<dbReference type="CDD" id="cd03188">
    <property type="entry name" value="GST_C_Beta"/>
    <property type="match status" value="1"/>
</dbReference>
<comment type="similarity">
    <text evidence="1">Belongs to the GST superfamily.</text>
</comment>
<dbReference type="Gene3D" id="1.20.1050.10">
    <property type="match status" value="1"/>
</dbReference>
<reference evidence="5 6" key="1">
    <citation type="journal article" date="2023" name="G3 (Bethesda)">
        <title>A chromosome-level genome assembly of Zasmidium syzygii isolated from banana leaves.</title>
        <authorList>
            <person name="van Westerhoven A.C."/>
            <person name="Mehrabi R."/>
            <person name="Talebi R."/>
            <person name="Steentjes M.B.F."/>
            <person name="Corcolon B."/>
            <person name="Chong P.A."/>
            <person name="Kema G.H.J."/>
            <person name="Seidl M.F."/>
        </authorList>
    </citation>
    <scope>NUCLEOTIDE SEQUENCE [LARGE SCALE GENOMIC DNA]</scope>
    <source>
        <strain evidence="5 6">P124</strain>
    </source>
</reference>
<dbReference type="PROSITE" id="PS50405">
    <property type="entry name" value="GST_CTER"/>
    <property type="match status" value="1"/>
</dbReference>
<gene>
    <name evidence="5" type="ORF">PRZ48_000214</name>
</gene>
<feature type="transmembrane region" description="Helical" evidence="2">
    <location>
        <begin position="12"/>
        <end position="30"/>
    </location>
</feature>
<dbReference type="Proteomes" id="UP001305779">
    <property type="component" value="Unassembled WGS sequence"/>
</dbReference>
<dbReference type="SUPFAM" id="SSF52833">
    <property type="entry name" value="Thioredoxin-like"/>
    <property type="match status" value="1"/>
</dbReference>
<dbReference type="SUPFAM" id="SSF47616">
    <property type="entry name" value="GST C-terminal domain-like"/>
    <property type="match status" value="1"/>
</dbReference>
<evidence type="ECO:0000313" key="6">
    <source>
        <dbReference type="Proteomes" id="UP001305779"/>
    </source>
</evidence>
<organism evidence="5 6">
    <name type="scientific">Zasmidium cellare</name>
    <name type="common">Wine cellar mold</name>
    <name type="synonym">Racodium cellare</name>
    <dbReference type="NCBI Taxonomy" id="395010"/>
    <lineage>
        <taxon>Eukaryota</taxon>
        <taxon>Fungi</taxon>
        <taxon>Dikarya</taxon>
        <taxon>Ascomycota</taxon>
        <taxon>Pezizomycotina</taxon>
        <taxon>Dothideomycetes</taxon>
        <taxon>Dothideomycetidae</taxon>
        <taxon>Mycosphaerellales</taxon>
        <taxon>Mycosphaerellaceae</taxon>
        <taxon>Zasmidium</taxon>
    </lineage>
</organism>
<evidence type="ECO:0000256" key="2">
    <source>
        <dbReference type="SAM" id="Phobius"/>
    </source>
</evidence>
<keyword evidence="6" id="KW-1185">Reference proteome</keyword>
<name>A0ABR0EY90_ZASCE</name>
<keyword evidence="2" id="KW-0472">Membrane</keyword>
<protein>
    <recommendedName>
        <fullName evidence="7">Glutathione S-transferase</fullName>
    </recommendedName>
</protein>
<dbReference type="InterPro" id="IPR004046">
    <property type="entry name" value="GST_C"/>
</dbReference>
<keyword evidence="2" id="KW-1133">Transmembrane helix</keyword>
<dbReference type="PROSITE" id="PS50404">
    <property type="entry name" value="GST_NTER"/>
    <property type="match status" value="1"/>
</dbReference>
<sequence length="233" mass="26160">MPPDTPNITLYQLNGTCAFAAHALLLHLSIPFTRIRMTRSDSGLFTSSDGSFDTAWYKSNIHHLGLVPALVVDGKTLTENPAVLSYIAGLKPERNLLGRSEWEKAKVLEWMVWLSGMLHGQGVAAFLRPHRFTDEESAFEGVKKKALEKVMGCLETIEARVEGQHAVGDEVTIVDFFLHVIWRWAGNMKVDRAKYARFGVVVRNVERLEGVRRALEAEELELQFPEGEKQASL</sequence>
<dbReference type="PANTHER" id="PTHR44051">
    <property type="entry name" value="GLUTATHIONE S-TRANSFERASE-RELATED"/>
    <property type="match status" value="1"/>
</dbReference>
<dbReference type="SFLD" id="SFLDS00019">
    <property type="entry name" value="Glutathione_Transferase_(cytos"/>
    <property type="match status" value="1"/>
</dbReference>
<accession>A0ABR0EY90</accession>
<dbReference type="Pfam" id="PF00043">
    <property type="entry name" value="GST_C"/>
    <property type="match status" value="1"/>
</dbReference>
<evidence type="ECO:0000256" key="1">
    <source>
        <dbReference type="ARBA" id="ARBA00007409"/>
    </source>
</evidence>
<comment type="caution">
    <text evidence="5">The sequence shown here is derived from an EMBL/GenBank/DDBJ whole genome shotgun (WGS) entry which is preliminary data.</text>
</comment>
<evidence type="ECO:0008006" key="7">
    <source>
        <dbReference type="Google" id="ProtNLM"/>
    </source>
</evidence>
<dbReference type="InterPro" id="IPR010987">
    <property type="entry name" value="Glutathione-S-Trfase_C-like"/>
</dbReference>
<feature type="domain" description="GST N-terminal" evidence="3">
    <location>
        <begin position="5"/>
        <end position="95"/>
    </location>
</feature>
<dbReference type="InterPro" id="IPR036249">
    <property type="entry name" value="Thioredoxin-like_sf"/>
</dbReference>
<dbReference type="PANTHER" id="PTHR44051:SF8">
    <property type="entry name" value="GLUTATHIONE S-TRANSFERASE GSTA"/>
    <property type="match status" value="1"/>
</dbReference>